<dbReference type="InterPro" id="IPR000653">
    <property type="entry name" value="DegT/StrS_aminotransferase"/>
</dbReference>
<evidence type="ECO:0000256" key="4">
    <source>
        <dbReference type="PIRSR" id="PIRSR000390-2"/>
    </source>
</evidence>
<dbReference type="PIRSF" id="PIRSF000390">
    <property type="entry name" value="PLP_StrS"/>
    <property type="match status" value="1"/>
</dbReference>
<comment type="similarity">
    <text evidence="2 5">Belongs to the DegT/DnrJ/EryC1 family.</text>
</comment>
<dbReference type="EMBL" id="SHKP01000007">
    <property type="protein sequence ID" value="RZT95244.1"/>
    <property type="molecule type" value="Genomic_DNA"/>
</dbReference>
<evidence type="ECO:0000256" key="5">
    <source>
        <dbReference type="RuleBase" id="RU004508"/>
    </source>
</evidence>
<name>A0A4Q7VGU9_9BURK</name>
<evidence type="ECO:0000313" key="6">
    <source>
        <dbReference type="EMBL" id="RZT95244.1"/>
    </source>
</evidence>
<dbReference type="InterPro" id="IPR015424">
    <property type="entry name" value="PyrdxlP-dep_Trfase"/>
</dbReference>
<gene>
    <name evidence="6" type="ORF">EV670_2995</name>
</gene>
<dbReference type="InterPro" id="IPR015422">
    <property type="entry name" value="PyrdxlP-dep_Trfase_small"/>
</dbReference>
<dbReference type="GO" id="GO:0000271">
    <property type="term" value="P:polysaccharide biosynthetic process"/>
    <property type="evidence" value="ECO:0007669"/>
    <property type="project" value="TreeGrafter"/>
</dbReference>
<sequence>MIPFLDLKSINLESAESLTAAFQRVLNSGWYVLGEEVTRFEQEYANWCGAGHAVGVANGLEALSLALRAMGIGAGDEVIVPSNTYIATWLAVSHVGATPVPVEPDPHSYNLDPNRVAAAITSRTRALMPVHLYGQAADLDPLLAVARQHGLKVLEDGAQAHGARYKGRRVGAHGDAVAWSFYPGKNLGALGDAGAITTNDAALAQRLRSLRNYGSSLKYHNEVIGFNSRLDELQAALLRAKLPTLESGNARRAEIARRYLDGLRDVPLVLPQVPAFAEPVWHLFVVRHHDRDQLARRLAEAGIGTVIHYPVPPHLQPAYASLGITPGSLPIAEALHAEVLSLPIGPTMTIEQADAVIAALRRLA</sequence>
<protein>
    <submittedName>
        <fullName evidence="6">dTDP-4-amino-4,6-dideoxygalactose transaminase</fullName>
    </submittedName>
</protein>
<accession>A0A4Q7VGU9</accession>
<organism evidence="6 7">
    <name type="scientific">Rivibacter subsaxonicus</name>
    <dbReference type="NCBI Taxonomy" id="457575"/>
    <lineage>
        <taxon>Bacteria</taxon>
        <taxon>Pseudomonadati</taxon>
        <taxon>Pseudomonadota</taxon>
        <taxon>Betaproteobacteria</taxon>
        <taxon>Burkholderiales</taxon>
        <taxon>Rivibacter</taxon>
    </lineage>
</organism>
<dbReference type="FunFam" id="3.40.640.10:FF:000089">
    <property type="entry name" value="Aminotransferase, DegT/DnrJ/EryC1/StrS family"/>
    <property type="match status" value="1"/>
</dbReference>
<evidence type="ECO:0000313" key="7">
    <source>
        <dbReference type="Proteomes" id="UP000293671"/>
    </source>
</evidence>
<feature type="active site" description="Proton acceptor" evidence="3">
    <location>
        <position position="185"/>
    </location>
</feature>
<feature type="modified residue" description="N6-(pyridoxal phosphate)lysine" evidence="4">
    <location>
        <position position="185"/>
    </location>
</feature>
<dbReference type="InterPro" id="IPR015421">
    <property type="entry name" value="PyrdxlP-dep_Trfase_major"/>
</dbReference>
<comment type="caution">
    <text evidence="6">The sequence shown here is derived from an EMBL/GenBank/DDBJ whole genome shotgun (WGS) entry which is preliminary data.</text>
</comment>
<dbReference type="GO" id="GO:0008483">
    <property type="term" value="F:transaminase activity"/>
    <property type="evidence" value="ECO:0007669"/>
    <property type="project" value="TreeGrafter"/>
</dbReference>
<dbReference type="PANTHER" id="PTHR30244">
    <property type="entry name" value="TRANSAMINASE"/>
    <property type="match status" value="1"/>
</dbReference>
<dbReference type="GO" id="GO:0030170">
    <property type="term" value="F:pyridoxal phosphate binding"/>
    <property type="evidence" value="ECO:0007669"/>
    <property type="project" value="UniProtKB-ARBA"/>
</dbReference>
<dbReference type="AlphaFoldDB" id="A0A4Q7VGU9"/>
<evidence type="ECO:0000256" key="3">
    <source>
        <dbReference type="PIRSR" id="PIRSR000390-1"/>
    </source>
</evidence>
<dbReference type="Gene3D" id="3.40.640.10">
    <property type="entry name" value="Type I PLP-dependent aspartate aminotransferase-like (Major domain)"/>
    <property type="match status" value="1"/>
</dbReference>
<dbReference type="SUPFAM" id="SSF53383">
    <property type="entry name" value="PLP-dependent transferases"/>
    <property type="match status" value="1"/>
</dbReference>
<keyword evidence="7" id="KW-1185">Reference proteome</keyword>
<reference evidence="6 7" key="1">
    <citation type="submission" date="2019-02" db="EMBL/GenBank/DDBJ databases">
        <title>Genomic Encyclopedia of Type Strains, Phase IV (KMG-IV): sequencing the most valuable type-strain genomes for metagenomic binning, comparative biology and taxonomic classification.</title>
        <authorList>
            <person name="Goeker M."/>
        </authorList>
    </citation>
    <scope>NUCLEOTIDE SEQUENCE [LARGE SCALE GENOMIC DNA]</scope>
    <source>
        <strain evidence="6 7">DSM 19570</strain>
    </source>
</reference>
<dbReference type="Proteomes" id="UP000293671">
    <property type="component" value="Unassembled WGS sequence"/>
</dbReference>
<evidence type="ECO:0000256" key="2">
    <source>
        <dbReference type="ARBA" id="ARBA00037999"/>
    </source>
</evidence>
<dbReference type="Gene3D" id="3.90.1150.10">
    <property type="entry name" value="Aspartate Aminotransferase, domain 1"/>
    <property type="match status" value="1"/>
</dbReference>
<dbReference type="CDD" id="cd00616">
    <property type="entry name" value="AHBA_syn"/>
    <property type="match status" value="1"/>
</dbReference>
<dbReference type="PANTHER" id="PTHR30244:SF36">
    <property type="entry name" value="3-OXO-GLUCOSE-6-PHOSPHATE:GLUTAMATE AMINOTRANSFERASE"/>
    <property type="match status" value="1"/>
</dbReference>
<evidence type="ECO:0000256" key="1">
    <source>
        <dbReference type="ARBA" id="ARBA00022898"/>
    </source>
</evidence>
<dbReference type="RefSeq" id="WP_130433493.1">
    <property type="nucleotide sequence ID" value="NZ_SHKP01000007.1"/>
</dbReference>
<dbReference type="Pfam" id="PF01041">
    <property type="entry name" value="DegT_DnrJ_EryC1"/>
    <property type="match status" value="1"/>
</dbReference>
<dbReference type="OrthoDB" id="9804264at2"/>
<proteinExistence type="inferred from homology"/>
<keyword evidence="1 4" id="KW-0663">Pyridoxal phosphate</keyword>